<evidence type="ECO:0000259" key="1">
    <source>
        <dbReference type="Pfam" id="PF13503"/>
    </source>
</evidence>
<dbReference type="InterPro" id="IPR025391">
    <property type="entry name" value="DUF4123"/>
</dbReference>
<dbReference type="Proteomes" id="UP000195877">
    <property type="component" value="Chromosome 1"/>
</dbReference>
<gene>
    <name evidence="2" type="ORF">PD885_02385</name>
</gene>
<dbReference type="GeneID" id="61894728"/>
<dbReference type="Pfam" id="PF13503">
    <property type="entry name" value="DUF4123"/>
    <property type="match status" value="1"/>
</dbReference>
<proteinExistence type="predicted"/>
<dbReference type="EMBL" id="LT853882">
    <property type="protein sequence ID" value="SMQ99623.1"/>
    <property type="molecule type" value="Genomic_DNA"/>
</dbReference>
<dbReference type="RefSeq" id="WP_088056899.1">
    <property type="nucleotide sequence ID" value="NZ_CP127378.1"/>
</dbReference>
<name>A0ABY1RQT3_9XANT</name>
<protein>
    <recommendedName>
        <fullName evidence="1">DUF4123 domain-containing protein</fullName>
    </recommendedName>
</protein>
<evidence type="ECO:0000313" key="2">
    <source>
        <dbReference type="EMBL" id="SMQ99623.1"/>
    </source>
</evidence>
<evidence type="ECO:0000313" key="3">
    <source>
        <dbReference type="Proteomes" id="UP000195877"/>
    </source>
</evidence>
<organism evidence="2 3">
    <name type="scientific">Xanthomonas fragariae</name>
    <dbReference type="NCBI Taxonomy" id="48664"/>
    <lineage>
        <taxon>Bacteria</taxon>
        <taxon>Pseudomonadati</taxon>
        <taxon>Pseudomonadota</taxon>
        <taxon>Gammaproteobacteria</taxon>
        <taxon>Lysobacterales</taxon>
        <taxon>Lysobacteraceae</taxon>
        <taxon>Xanthomonas</taxon>
    </lineage>
</organism>
<accession>A0ABY1RQT3</accession>
<feature type="domain" description="DUF4123" evidence="1">
    <location>
        <begin position="26"/>
        <end position="148"/>
    </location>
</feature>
<reference evidence="2 3" key="1">
    <citation type="submission" date="2017-05" db="EMBL/GenBank/DDBJ databases">
        <authorList>
            <person name="Blom J."/>
        </authorList>
    </citation>
    <scope>NUCLEOTIDE SEQUENCE [LARGE SCALE GENOMIC DNA]</scope>
    <source>
        <strain evidence="2">PD885</strain>
    </source>
</reference>
<sequence>MKHPRLPDADAYQRWVLTHLGEGQQLFALIDPARYADIDDCQKALGIKPHMFAELPNLYEKYALSIRAHGPRLLSAPIASLVWDNVFSQAYLRQSASFLIADRSAILLDHLRTLTRLRQPDGGNLLFRFQDVIVMSALAPVLGPVQQTACVGPAVGWFMVDVCGVPHRLQRMEQRPQWPALALTQAQLARLDDALAPYTIIHQANETDETLLLGLSPCARVRLVRARMHRARRHGLEREDDIALYCVLSLQLPAGFDRRGPLAEALASARHNGTGFGEEIDRVPVNRWREWDEELDLGRSTA</sequence>
<keyword evidence="3" id="KW-1185">Reference proteome</keyword>